<evidence type="ECO:0000256" key="4">
    <source>
        <dbReference type="ARBA" id="ARBA00023224"/>
    </source>
</evidence>
<dbReference type="PANTHER" id="PTHR10218:SF302">
    <property type="entry name" value="GUANINE NUCLEOTIDE-BINDING PROTEIN ALPHA-5 SUBUNIT"/>
    <property type="match status" value="1"/>
</dbReference>
<dbReference type="GO" id="GO:0031683">
    <property type="term" value="F:G-protein beta/gamma-subunit complex binding"/>
    <property type="evidence" value="ECO:0007669"/>
    <property type="project" value="InterPro"/>
</dbReference>
<dbReference type="AlphaFoldDB" id="D2VGB3"/>
<gene>
    <name evidence="7" type="ORF">NAEGRDRAFT_67917</name>
</gene>
<dbReference type="PRINTS" id="PR00318">
    <property type="entry name" value="GPROTEINA"/>
</dbReference>
<dbReference type="KEGG" id="ngr:NAEGRDRAFT_67917"/>
<evidence type="ECO:0000256" key="6">
    <source>
        <dbReference type="SAM" id="MobiDB-lite"/>
    </source>
</evidence>
<evidence type="ECO:0000313" key="8">
    <source>
        <dbReference type="Proteomes" id="UP000006671"/>
    </source>
</evidence>
<dbReference type="GO" id="GO:0005525">
    <property type="term" value="F:GTP binding"/>
    <property type="evidence" value="ECO:0007669"/>
    <property type="project" value="UniProtKB-KW"/>
</dbReference>
<dbReference type="GO" id="GO:0001664">
    <property type="term" value="F:G protein-coupled receptor binding"/>
    <property type="evidence" value="ECO:0007669"/>
    <property type="project" value="TreeGrafter"/>
</dbReference>
<dbReference type="GO" id="GO:0005737">
    <property type="term" value="C:cytoplasm"/>
    <property type="evidence" value="ECO:0007669"/>
    <property type="project" value="TreeGrafter"/>
</dbReference>
<dbReference type="FunFam" id="3.40.50.300:FF:000692">
    <property type="entry name" value="Guanine nucleotide-binding protein subunit alpha"/>
    <property type="match status" value="1"/>
</dbReference>
<sequence length="559" mass="65564">MGSTISQSESNVASFFAEDDIVGDDGSIYNHQQYSTKNNSATTSNSTNSNSNNSNVSNNNTINNNIYCVGCSDGGKTSFHNQLKSKFHMKIHKNEKIRATLIIKTCLSSIQDIIFIVMSDQERNDFIHKIKKSDPQIYDFLLNLTNITRKWEFTKSESIQYGQYIRMIWSKYKIIQELYYLYKDSHHLIDNIDVLCNEMNIIISQLSDHQKNQFLKNTKRRLNQRLNSTTEIVTSNSLNCNQLENNLYDQDDEEDGEEQQQQDAEDLYQLDNHINNIMNSKKKSKKISIFSSKFKSNFNSSQQNNNNTSLNNENNNENNNTSHYDKYSPLIKFLTIGKNETKFQFDSKNLFTILDLGGRGAEKKKWEFFLNETNADFVLFFVSMSEFNQNLIESDNINRLHESLTIYRDIINRALLRNTKDIILIFTKPDIFLHKMENNIEFKLPNIEGLNIPKMETIRPELLKLKDNIKLEINNLINLFENIHLNSFNNITFKYHIVNIINIKECQEFIEILLRQTIVKDYIENSLHKLTSINYSPFISKCLFKESKFEIQRFLFFRL</sequence>
<dbReference type="SMART" id="SM00275">
    <property type="entry name" value="G_alpha"/>
    <property type="match status" value="1"/>
</dbReference>
<accession>D2VGB3</accession>
<keyword evidence="1 5" id="KW-0479">Metal-binding</keyword>
<dbReference type="STRING" id="5762.D2VGB3"/>
<dbReference type="EMBL" id="GG738869">
    <property type="protein sequence ID" value="EFC44241.1"/>
    <property type="molecule type" value="Genomic_DNA"/>
</dbReference>
<dbReference type="Proteomes" id="UP000006671">
    <property type="component" value="Unassembled WGS sequence"/>
</dbReference>
<name>D2VGB3_NAEGR</name>
<dbReference type="VEuPathDB" id="AmoebaDB:NAEGRDRAFT_67917"/>
<dbReference type="RefSeq" id="XP_002676985.1">
    <property type="nucleotide sequence ID" value="XM_002676939.1"/>
</dbReference>
<organism evidence="8">
    <name type="scientific">Naegleria gruberi</name>
    <name type="common">Amoeba</name>
    <dbReference type="NCBI Taxonomy" id="5762"/>
    <lineage>
        <taxon>Eukaryota</taxon>
        <taxon>Discoba</taxon>
        <taxon>Heterolobosea</taxon>
        <taxon>Tetramitia</taxon>
        <taxon>Eutetramitia</taxon>
        <taxon>Vahlkampfiidae</taxon>
        <taxon>Naegleria</taxon>
    </lineage>
</organism>
<reference evidence="7 8" key="1">
    <citation type="journal article" date="2010" name="Cell">
        <title>The genome of Naegleria gruberi illuminates early eukaryotic versatility.</title>
        <authorList>
            <person name="Fritz-Laylin L.K."/>
            <person name="Prochnik S.E."/>
            <person name="Ginger M.L."/>
            <person name="Dacks J.B."/>
            <person name="Carpenter M.L."/>
            <person name="Field M.C."/>
            <person name="Kuo A."/>
            <person name="Paredez A."/>
            <person name="Chapman J."/>
            <person name="Pham J."/>
            <person name="Shu S."/>
            <person name="Neupane R."/>
            <person name="Cipriano M."/>
            <person name="Mancuso J."/>
            <person name="Tu H."/>
            <person name="Salamov A."/>
            <person name="Lindquist E."/>
            <person name="Shapiro H."/>
            <person name="Lucas S."/>
            <person name="Grigoriev I.V."/>
            <person name="Cande W.Z."/>
            <person name="Fulton C."/>
            <person name="Rokhsar D.S."/>
            <person name="Dawson S.C."/>
        </authorList>
    </citation>
    <scope>NUCLEOTIDE SEQUENCE [LARGE SCALE GENOMIC DNA]</scope>
    <source>
        <strain evidence="7 8">NEG-M</strain>
    </source>
</reference>
<dbReference type="InParanoid" id="D2VGB3"/>
<feature type="region of interest" description="Disordered" evidence="6">
    <location>
        <begin position="35"/>
        <end position="57"/>
    </location>
</feature>
<keyword evidence="5" id="KW-0460">Magnesium</keyword>
<evidence type="ECO:0000256" key="5">
    <source>
        <dbReference type="PIRSR" id="PIRSR601019-2"/>
    </source>
</evidence>
<proteinExistence type="predicted"/>
<keyword evidence="2" id="KW-0547">Nucleotide-binding</keyword>
<dbReference type="Pfam" id="PF00503">
    <property type="entry name" value="G-alpha"/>
    <property type="match status" value="1"/>
</dbReference>
<dbReference type="Gene3D" id="3.40.50.300">
    <property type="entry name" value="P-loop containing nucleotide triphosphate hydrolases"/>
    <property type="match status" value="1"/>
</dbReference>
<dbReference type="InterPro" id="IPR027417">
    <property type="entry name" value="P-loop_NTPase"/>
</dbReference>
<dbReference type="OrthoDB" id="10617310at2759"/>
<feature type="binding site" evidence="5">
    <location>
        <position position="335"/>
    </location>
    <ligand>
        <name>Mg(2+)</name>
        <dbReference type="ChEBI" id="CHEBI:18420"/>
    </ligand>
</feature>
<dbReference type="GO" id="GO:0046872">
    <property type="term" value="F:metal ion binding"/>
    <property type="evidence" value="ECO:0007669"/>
    <property type="project" value="UniProtKB-KW"/>
</dbReference>
<keyword evidence="8" id="KW-1185">Reference proteome</keyword>
<keyword evidence="3" id="KW-0342">GTP-binding</keyword>
<evidence type="ECO:0000256" key="2">
    <source>
        <dbReference type="ARBA" id="ARBA00022741"/>
    </source>
</evidence>
<dbReference type="GO" id="GO:0007188">
    <property type="term" value="P:adenylate cyclase-modulating G protein-coupled receptor signaling pathway"/>
    <property type="evidence" value="ECO:0007669"/>
    <property type="project" value="TreeGrafter"/>
</dbReference>
<dbReference type="GeneID" id="8856786"/>
<evidence type="ECO:0000256" key="1">
    <source>
        <dbReference type="ARBA" id="ARBA00022723"/>
    </source>
</evidence>
<dbReference type="GO" id="GO:0005834">
    <property type="term" value="C:heterotrimeric G-protein complex"/>
    <property type="evidence" value="ECO:0007669"/>
    <property type="project" value="TreeGrafter"/>
</dbReference>
<dbReference type="eggNOG" id="KOG0082">
    <property type="taxonomic scope" value="Eukaryota"/>
</dbReference>
<dbReference type="GO" id="GO:0003924">
    <property type="term" value="F:GTPase activity"/>
    <property type="evidence" value="ECO:0007669"/>
    <property type="project" value="InterPro"/>
</dbReference>
<keyword evidence="4" id="KW-0807">Transducer</keyword>
<dbReference type="SUPFAM" id="SSF52540">
    <property type="entry name" value="P-loop containing nucleoside triphosphate hydrolases"/>
    <property type="match status" value="1"/>
</dbReference>
<evidence type="ECO:0000313" key="7">
    <source>
        <dbReference type="EMBL" id="EFC44241.1"/>
    </source>
</evidence>
<feature type="region of interest" description="Disordered" evidence="6">
    <location>
        <begin position="298"/>
        <end position="322"/>
    </location>
</feature>
<dbReference type="PANTHER" id="PTHR10218">
    <property type="entry name" value="GTP-BINDING PROTEIN ALPHA SUBUNIT"/>
    <property type="match status" value="1"/>
</dbReference>
<dbReference type="InterPro" id="IPR001019">
    <property type="entry name" value="Gprotein_alpha_su"/>
</dbReference>
<evidence type="ECO:0000256" key="3">
    <source>
        <dbReference type="ARBA" id="ARBA00023134"/>
    </source>
</evidence>
<protein>
    <submittedName>
        <fullName evidence="7">Predicted protein</fullName>
    </submittedName>
</protein>